<evidence type="ECO:0000313" key="6">
    <source>
        <dbReference type="EMBL" id="MFC3675826.1"/>
    </source>
</evidence>
<keyword evidence="7" id="KW-1185">Reference proteome</keyword>
<dbReference type="EMBL" id="JBHRYJ010000001">
    <property type="protein sequence ID" value="MFC3675826.1"/>
    <property type="molecule type" value="Genomic_DNA"/>
</dbReference>
<dbReference type="InterPro" id="IPR036188">
    <property type="entry name" value="FAD/NAD-bd_sf"/>
</dbReference>
<organism evidence="6 7">
    <name type="scientific">Ferrovibrio xuzhouensis</name>
    <dbReference type="NCBI Taxonomy" id="1576914"/>
    <lineage>
        <taxon>Bacteria</taxon>
        <taxon>Pseudomonadati</taxon>
        <taxon>Pseudomonadota</taxon>
        <taxon>Alphaproteobacteria</taxon>
        <taxon>Rhodospirillales</taxon>
        <taxon>Rhodospirillaceae</taxon>
        <taxon>Ferrovibrio</taxon>
    </lineage>
</organism>
<dbReference type="Pfam" id="PF01266">
    <property type="entry name" value="DAO"/>
    <property type="match status" value="1"/>
</dbReference>
<accession>A0ABV7VGX4</accession>
<evidence type="ECO:0000256" key="3">
    <source>
        <dbReference type="ARBA" id="ARBA00022827"/>
    </source>
</evidence>
<dbReference type="SUPFAM" id="SSF51905">
    <property type="entry name" value="FAD/NAD(P)-binding domain"/>
    <property type="match status" value="1"/>
</dbReference>
<dbReference type="Gene3D" id="3.30.9.10">
    <property type="entry name" value="D-Amino Acid Oxidase, subunit A, domain 2"/>
    <property type="match status" value="1"/>
</dbReference>
<dbReference type="InterPro" id="IPR045170">
    <property type="entry name" value="MTOX"/>
</dbReference>
<name>A0ABV7VGX4_9PROT</name>
<dbReference type="PANTHER" id="PTHR10961">
    <property type="entry name" value="PEROXISOMAL SARCOSINE OXIDASE"/>
    <property type="match status" value="1"/>
</dbReference>
<dbReference type="GO" id="GO:0016491">
    <property type="term" value="F:oxidoreductase activity"/>
    <property type="evidence" value="ECO:0007669"/>
    <property type="project" value="UniProtKB-KW"/>
</dbReference>
<gene>
    <name evidence="6" type="ORF">ACFOOQ_09750</name>
</gene>
<feature type="domain" description="FAD dependent oxidoreductase" evidence="5">
    <location>
        <begin position="3"/>
        <end position="359"/>
    </location>
</feature>
<keyword evidence="2" id="KW-0285">Flavoprotein</keyword>
<evidence type="ECO:0000256" key="4">
    <source>
        <dbReference type="ARBA" id="ARBA00023002"/>
    </source>
</evidence>
<evidence type="ECO:0000259" key="5">
    <source>
        <dbReference type="Pfam" id="PF01266"/>
    </source>
</evidence>
<dbReference type="RefSeq" id="WP_379725126.1">
    <property type="nucleotide sequence ID" value="NZ_JBHRYJ010000001.1"/>
</dbReference>
<proteinExistence type="predicted"/>
<protein>
    <submittedName>
        <fullName evidence="6">NAD(P)/FAD-dependent oxidoreductase</fullName>
        <ecNumber evidence="6">1.-.-.-</ecNumber>
    </submittedName>
</protein>
<evidence type="ECO:0000313" key="7">
    <source>
        <dbReference type="Proteomes" id="UP001595711"/>
    </source>
</evidence>
<dbReference type="PANTHER" id="PTHR10961:SF46">
    <property type="entry name" value="PEROXISOMAL SARCOSINE OXIDASE"/>
    <property type="match status" value="1"/>
</dbReference>
<sequence>MLKVIVVGGGIVGLSTAWALRRHGAQVTVVEQGSLPNPLGSSVDQHRLIRYAYGAQAGYCRMVREAFHAWEAVWRDLGARLYSETGTLVLSGPGDAWAAQSRAVLDAEQVEHLAFDAETVVGRWPMLAGAGLGEAYYCPSGGLLFAEAIVAALTVHLRDRGVTFVTNAAVRGVDAAAGAVTLADGTRLEADRVLVAAGAWTSQLLPDLAPVSRPSRQVVVYLAPSADLVAAWHAAPMLLEIGAANDAAAKGFYLVPPRVTRDGMRTGLKIGDHRFGPTADPGADREPRQDEIDAILDNARHRIADLDQYRVTQAKTCFYDVEADERFQLTPLGPRGFAFCGTSGHGFKFGPIIGARLAAVLLEKAEVEATARWAAGHIIDVPASASDSSG</sequence>
<dbReference type="Proteomes" id="UP001595711">
    <property type="component" value="Unassembled WGS sequence"/>
</dbReference>
<keyword evidence="3" id="KW-0274">FAD</keyword>
<evidence type="ECO:0000256" key="2">
    <source>
        <dbReference type="ARBA" id="ARBA00022630"/>
    </source>
</evidence>
<comment type="cofactor">
    <cofactor evidence="1">
        <name>FAD</name>
        <dbReference type="ChEBI" id="CHEBI:57692"/>
    </cofactor>
</comment>
<reference evidence="7" key="1">
    <citation type="journal article" date="2019" name="Int. J. Syst. Evol. Microbiol.">
        <title>The Global Catalogue of Microorganisms (GCM) 10K type strain sequencing project: providing services to taxonomists for standard genome sequencing and annotation.</title>
        <authorList>
            <consortium name="The Broad Institute Genomics Platform"/>
            <consortium name="The Broad Institute Genome Sequencing Center for Infectious Disease"/>
            <person name="Wu L."/>
            <person name="Ma J."/>
        </authorList>
    </citation>
    <scope>NUCLEOTIDE SEQUENCE [LARGE SCALE GENOMIC DNA]</scope>
    <source>
        <strain evidence="7">KCTC 42182</strain>
    </source>
</reference>
<comment type="caution">
    <text evidence="6">The sequence shown here is derived from an EMBL/GenBank/DDBJ whole genome shotgun (WGS) entry which is preliminary data.</text>
</comment>
<dbReference type="EC" id="1.-.-.-" evidence="6"/>
<dbReference type="Gene3D" id="3.50.50.60">
    <property type="entry name" value="FAD/NAD(P)-binding domain"/>
    <property type="match status" value="1"/>
</dbReference>
<keyword evidence="4 6" id="KW-0560">Oxidoreductase</keyword>
<dbReference type="InterPro" id="IPR006076">
    <property type="entry name" value="FAD-dep_OxRdtase"/>
</dbReference>
<evidence type="ECO:0000256" key="1">
    <source>
        <dbReference type="ARBA" id="ARBA00001974"/>
    </source>
</evidence>